<protein>
    <submittedName>
        <fullName evidence="1">Uncharacterized protein</fullName>
    </submittedName>
</protein>
<accession>A0A4U9DCJ9</accession>
<dbReference type="EMBL" id="CABDVU010000001">
    <property type="protein sequence ID" value="VTN15372.1"/>
    <property type="molecule type" value="Genomic_DNA"/>
</dbReference>
<name>A0A4U9DCJ9_RAOTE</name>
<dbReference type="Proteomes" id="UP000339249">
    <property type="component" value="Unassembled WGS sequence"/>
</dbReference>
<sequence length="75" mass="8582">MTLKLNSPALIVKTAQSACLFVRKTKLTRKMQSQLLTNRKMQTSLTTQWLKLSKQLKASNLSLSGYNNLNYDEFT</sequence>
<organism evidence="1 2">
    <name type="scientific">Raoultella terrigena</name>
    <name type="common">Klebsiella terrigena</name>
    <dbReference type="NCBI Taxonomy" id="577"/>
    <lineage>
        <taxon>Bacteria</taxon>
        <taxon>Pseudomonadati</taxon>
        <taxon>Pseudomonadota</taxon>
        <taxon>Gammaproteobacteria</taxon>
        <taxon>Enterobacterales</taxon>
        <taxon>Enterobacteriaceae</taxon>
        <taxon>Klebsiella/Raoultella group</taxon>
        <taxon>Raoultella</taxon>
    </lineage>
</organism>
<reference evidence="1 2" key="1">
    <citation type="submission" date="2019-04" db="EMBL/GenBank/DDBJ databases">
        <authorList>
            <consortium name="Pathogen Informatics"/>
        </authorList>
    </citation>
    <scope>NUCLEOTIDE SEQUENCE [LARGE SCALE GENOMIC DNA]</scope>
    <source>
        <strain evidence="1 2">NCTC9185</strain>
    </source>
</reference>
<proteinExistence type="predicted"/>
<dbReference type="AlphaFoldDB" id="A0A4U9DCJ9"/>
<evidence type="ECO:0000313" key="1">
    <source>
        <dbReference type="EMBL" id="VTN15372.1"/>
    </source>
</evidence>
<gene>
    <name evidence="1" type="ORF">NCTC9185_07459</name>
</gene>
<evidence type="ECO:0000313" key="2">
    <source>
        <dbReference type="Proteomes" id="UP000339249"/>
    </source>
</evidence>